<reference evidence="1 2" key="1">
    <citation type="submission" date="2020-09" db="EMBL/GenBank/DDBJ databases">
        <title>Characterization of Paenibacillus peoriae strain ZF390 with broad-spectrum antimicrobial activity as a potential biocontrol agent.</title>
        <authorList>
            <person name="Li L."/>
            <person name="Zhao Y."/>
            <person name="Li B."/>
            <person name="Xie X."/>
        </authorList>
    </citation>
    <scope>NUCLEOTIDE SEQUENCE [LARGE SCALE GENOMIC DNA]</scope>
    <source>
        <strain evidence="1 2">ZF390</strain>
    </source>
</reference>
<accession>A0A7H0YEJ4</accession>
<protein>
    <submittedName>
        <fullName evidence="1">Uncharacterized protein</fullName>
    </submittedName>
</protein>
<gene>
    <name evidence="1" type="ORF">IAQ67_11060</name>
</gene>
<dbReference type="RefSeq" id="WP_190299187.1">
    <property type="nucleotide sequence ID" value="NZ_CP061172.1"/>
</dbReference>
<dbReference type="AlphaFoldDB" id="A0A7H0YEJ4"/>
<name>A0A7H0YEJ4_9BACL</name>
<evidence type="ECO:0000313" key="2">
    <source>
        <dbReference type="Proteomes" id="UP000516384"/>
    </source>
</evidence>
<dbReference type="Proteomes" id="UP000516384">
    <property type="component" value="Chromosome"/>
</dbReference>
<sequence>MSVLSTGPIENSPVSGVRPIQQVTVKIINRDLVNSSIILIQGYFLNGLRTLYVQEEIFLAPNAVTTKNYVVNFDAYEFVFTTSGLAEESTDISVWGKNGSGEIIDVQRIVADEQLES</sequence>
<proteinExistence type="predicted"/>
<organism evidence="1 2">
    <name type="scientific">Paenibacillus peoriae</name>
    <dbReference type="NCBI Taxonomy" id="59893"/>
    <lineage>
        <taxon>Bacteria</taxon>
        <taxon>Bacillati</taxon>
        <taxon>Bacillota</taxon>
        <taxon>Bacilli</taxon>
        <taxon>Bacillales</taxon>
        <taxon>Paenibacillaceae</taxon>
        <taxon>Paenibacillus</taxon>
    </lineage>
</organism>
<dbReference type="EMBL" id="CP061172">
    <property type="protein sequence ID" value="QNR69502.1"/>
    <property type="molecule type" value="Genomic_DNA"/>
</dbReference>
<evidence type="ECO:0000313" key="1">
    <source>
        <dbReference type="EMBL" id="QNR69502.1"/>
    </source>
</evidence>